<name>A0A101M9W4_PENFR</name>
<dbReference type="OrthoDB" id="4321771at2759"/>
<evidence type="ECO:0000313" key="2">
    <source>
        <dbReference type="Proteomes" id="UP000055045"/>
    </source>
</evidence>
<dbReference type="Proteomes" id="UP000055045">
    <property type="component" value="Unassembled WGS sequence"/>
</dbReference>
<proteinExistence type="predicted"/>
<evidence type="ECO:0000313" key="1">
    <source>
        <dbReference type="EMBL" id="KUM56638.1"/>
    </source>
</evidence>
<comment type="caution">
    <text evidence="1">The sequence shown here is derived from an EMBL/GenBank/DDBJ whole genome shotgun (WGS) entry which is preliminary data.</text>
</comment>
<sequence>MQHQQYEAINMLRNCDGMLRKQAMDKADLEEQNRWLVEHIKIAQQEACDLELKNRKLEYQLEKERQQRPEQAAGKQI</sequence>
<accession>A0A101M9W4</accession>
<keyword evidence="2" id="KW-1185">Reference proteome</keyword>
<dbReference type="EMBL" id="LLXE01000455">
    <property type="protein sequence ID" value="KUM56638.1"/>
    <property type="molecule type" value="Genomic_DNA"/>
</dbReference>
<organism evidence="1 2">
    <name type="scientific">Penicillium freii</name>
    <dbReference type="NCBI Taxonomy" id="48697"/>
    <lineage>
        <taxon>Eukaryota</taxon>
        <taxon>Fungi</taxon>
        <taxon>Dikarya</taxon>
        <taxon>Ascomycota</taxon>
        <taxon>Pezizomycotina</taxon>
        <taxon>Eurotiomycetes</taxon>
        <taxon>Eurotiomycetidae</taxon>
        <taxon>Eurotiales</taxon>
        <taxon>Aspergillaceae</taxon>
        <taxon>Penicillium</taxon>
    </lineage>
</organism>
<protein>
    <submittedName>
        <fullName evidence="1">Uncharacterized protein</fullName>
    </submittedName>
</protein>
<dbReference type="AlphaFoldDB" id="A0A101M9W4"/>
<gene>
    <name evidence="1" type="ORF">ACN42_g10569</name>
</gene>
<reference evidence="1 2" key="1">
    <citation type="submission" date="2015-10" db="EMBL/GenBank/DDBJ databases">
        <title>Genome sequencing of Penicillium freii.</title>
        <authorList>
            <person name="Nguyen H.D."/>
            <person name="Visagie C.M."/>
            <person name="Seifert K.A."/>
        </authorList>
    </citation>
    <scope>NUCLEOTIDE SEQUENCE [LARGE SCALE GENOMIC DNA]</scope>
    <source>
        <strain evidence="1 2">DAOM 242723</strain>
    </source>
</reference>